<dbReference type="GO" id="GO:0006950">
    <property type="term" value="P:response to stress"/>
    <property type="evidence" value="ECO:0007669"/>
    <property type="project" value="TreeGrafter"/>
</dbReference>
<dbReference type="RefSeq" id="WP_048183213.1">
    <property type="nucleotide sequence ID" value="NZ_JXOJ01000002.1"/>
</dbReference>
<dbReference type="SMART" id="SM00347">
    <property type="entry name" value="HTH_MARR"/>
    <property type="match status" value="1"/>
</dbReference>
<dbReference type="SUPFAM" id="SSF46785">
    <property type="entry name" value="Winged helix' DNA-binding domain"/>
    <property type="match status" value="1"/>
</dbReference>
<sequence length="139" mass="15960">MAARHEHLFEVFDRLIAIKNECSSEIFSECGLADVTVKQVAYLKTIDEHGDVTFSGLAEITRNSKPTVTEMVNRFVRMECAYRQKSPDDGRVTYIRLTEKGRMLANAERNALHRMVERMVRTLDENEVDLLVEILKKVG</sequence>
<organism evidence="2 3">
    <name type="scientific">Methanoculleus sediminis</name>
    <dbReference type="NCBI Taxonomy" id="1550566"/>
    <lineage>
        <taxon>Archaea</taxon>
        <taxon>Methanobacteriati</taxon>
        <taxon>Methanobacteriota</taxon>
        <taxon>Stenosarchaea group</taxon>
        <taxon>Methanomicrobia</taxon>
        <taxon>Methanomicrobiales</taxon>
        <taxon>Methanomicrobiaceae</taxon>
        <taxon>Methanoculleus</taxon>
    </lineage>
</organism>
<evidence type="ECO:0000259" key="1">
    <source>
        <dbReference type="PROSITE" id="PS50995"/>
    </source>
</evidence>
<dbReference type="EMBL" id="JXOJ01000002">
    <property type="protein sequence ID" value="KLK88750.1"/>
    <property type="molecule type" value="Genomic_DNA"/>
</dbReference>
<dbReference type="PANTHER" id="PTHR33164:SF43">
    <property type="entry name" value="HTH-TYPE TRANSCRIPTIONAL REPRESSOR YETL"/>
    <property type="match status" value="1"/>
</dbReference>
<keyword evidence="3" id="KW-1185">Reference proteome</keyword>
<dbReference type="Pfam" id="PF01047">
    <property type="entry name" value="MarR"/>
    <property type="match status" value="1"/>
</dbReference>
<dbReference type="OrthoDB" id="106463at2157"/>
<reference evidence="2 3" key="1">
    <citation type="journal article" date="2015" name="Int. J. Syst. Evol. Microbiol.">
        <title>Methanoculleus sediminis sp. nov., a methanogen from sediments near a submarine mud volcano.</title>
        <authorList>
            <person name="Chen S.C."/>
            <person name="Chen M.F."/>
            <person name="Lai M.C."/>
            <person name="Weng C.Y."/>
            <person name="Wu S.Y."/>
            <person name="Lin S."/>
            <person name="Yang T.F."/>
            <person name="Chen P.C."/>
        </authorList>
    </citation>
    <scope>NUCLEOTIDE SEQUENCE [LARGE SCALE GENOMIC DNA]</scope>
    <source>
        <strain evidence="2 3">S3Fa</strain>
    </source>
</reference>
<evidence type="ECO:0000313" key="3">
    <source>
        <dbReference type="Proteomes" id="UP000035301"/>
    </source>
</evidence>
<dbReference type="AlphaFoldDB" id="A0A0H1R0N3"/>
<comment type="caution">
    <text evidence="2">The sequence shown here is derived from an EMBL/GenBank/DDBJ whole genome shotgun (WGS) entry which is preliminary data.</text>
</comment>
<evidence type="ECO:0000313" key="2">
    <source>
        <dbReference type="EMBL" id="KLK88750.1"/>
    </source>
</evidence>
<dbReference type="Proteomes" id="UP000035301">
    <property type="component" value="Unassembled WGS sequence"/>
</dbReference>
<dbReference type="PATRIC" id="fig|1550566.3.peg.1553"/>
<dbReference type="PRINTS" id="PR00598">
    <property type="entry name" value="HTHMARR"/>
</dbReference>
<proteinExistence type="predicted"/>
<dbReference type="PANTHER" id="PTHR33164">
    <property type="entry name" value="TRANSCRIPTIONAL REGULATOR, MARR FAMILY"/>
    <property type="match status" value="1"/>
</dbReference>
<name>A0A0H1R0N3_9EURY</name>
<gene>
    <name evidence="2" type="ORF">SZ63_07155</name>
</gene>
<dbReference type="InterPro" id="IPR036388">
    <property type="entry name" value="WH-like_DNA-bd_sf"/>
</dbReference>
<dbReference type="STRING" id="1550566.SZ63_07155"/>
<dbReference type="InterPro" id="IPR039422">
    <property type="entry name" value="MarR/SlyA-like"/>
</dbReference>
<dbReference type="PROSITE" id="PS50995">
    <property type="entry name" value="HTH_MARR_2"/>
    <property type="match status" value="1"/>
</dbReference>
<accession>A0A0H1R0N3</accession>
<feature type="domain" description="HTH marR-type" evidence="1">
    <location>
        <begin position="5"/>
        <end position="139"/>
    </location>
</feature>
<dbReference type="Gene3D" id="1.10.10.10">
    <property type="entry name" value="Winged helix-like DNA-binding domain superfamily/Winged helix DNA-binding domain"/>
    <property type="match status" value="1"/>
</dbReference>
<protein>
    <submittedName>
        <fullName evidence="2">MarR family transcriptional regulator</fullName>
    </submittedName>
</protein>
<dbReference type="InterPro" id="IPR036390">
    <property type="entry name" value="WH_DNA-bd_sf"/>
</dbReference>
<dbReference type="GO" id="GO:0003700">
    <property type="term" value="F:DNA-binding transcription factor activity"/>
    <property type="evidence" value="ECO:0007669"/>
    <property type="project" value="InterPro"/>
</dbReference>
<dbReference type="InterPro" id="IPR000835">
    <property type="entry name" value="HTH_MarR-typ"/>
</dbReference>